<keyword evidence="1" id="KW-1133">Transmembrane helix</keyword>
<keyword evidence="1" id="KW-0812">Transmembrane</keyword>
<accession>A0A5U3D4M3</accession>
<feature type="transmembrane region" description="Helical" evidence="1">
    <location>
        <begin position="47"/>
        <end position="80"/>
    </location>
</feature>
<name>A0A5U3D4M3_SALDZ</name>
<proteinExistence type="predicted"/>
<comment type="caution">
    <text evidence="2">The sequence shown here is derived from an EMBL/GenBank/DDBJ whole genome shotgun (WGS) entry which is preliminary data.</text>
</comment>
<sequence>MMNDNENLKIKVVHCQKCDCYIPSTDTNCPICGSGKYLKGKVNDFFVILFSSIIIFFVVGFFIPWLGGVLLLVGFPLAFFDSLRNFKKAKNNGGYYFTDKAIKKQKKLQELADAERIILVDDKSNHSYDSYGDIDDFFESLSIVWTDHDSDDVIDIEFSYKNSIDERSRRNIILDTVSINNKNEVYLRGFDMTAEDDRTFKLKRITSKILFDGRKYSKKEFLDDVLYLDSSEFL</sequence>
<protein>
    <submittedName>
        <fullName evidence="2">WYL domain-containing protein</fullName>
    </submittedName>
</protein>
<keyword evidence="1" id="KW-0472">Membrane</keyword>
<dbReference type="AlphaFoldDB" id="A0A5U3D4M3"/>
<evidence type="ECO:0000313" key="2">
    <source>
        <dbReference type="EMBL" id="EBP3695209.1"/>
    </source>
</evidence>
<evidence type="ECO:0000256" key="1">
    <source>
        <dbReference type="SAM" id="Phobius"/>
    </source>
</evidence>
<organism evidence="2">
    <name type="scientific">Salmonella diarizonae</name>
    <dbReference type="NCBI Taxonomy" id="59204"/>
    <lineage>
        <taxon>Bacteria</taxon>
        <taxon>Pseudomonadati</taxon>
        <taxon>Pseudomonadota</taxon>
        <taxon>Gammaproteobacteria</taxon>
        <taxon>Enterobacterales</taxon>
        <taxon>Enterobacteriaceae</taxon>
        <taxon>Salmonella</taxon>
    </lineage>
</organism>
<gene>
    <name evidence="2" type="ORF">PG27_18850</name>
</gene>
<reference evidence="2" key="1">
    <citation type="submission" date="2018-07" db="EMBL/GenBank/DDBJ databases">
        <authorList>
            <consortium name="GenomeTrakr network: Whole genome sequencing for foodborne pathogen traceback"/>
        </authorList>
    </citation>
    <scope>NUCLEOTIDE SEQUENCE</scope>
    <source>
        <strain evidence="2">CFSAN008697</strain>
    </source>
</reference>
<dbReference type="EMBL" id="AAGLNK010000021">
    <property type="protein sequence ID" value="EBP3695209.1"/>
    <property type="molecule type" value="Genomic_DNA"/>
</dbReference>